<dbReference type="EMBL" id="CAJNRD030001122">
    <property type="protein sequence ID" value="CAG5100899.1"/>
    <property type="molecule type" value="Genomic_DNA"/>
</dbReference>
<organism evidence="2 3">
    <name type="scientific">Cotesia congregata</name>
    <name type="common">Parasitoid wasp</name>
    <name type="synonym">Apanteles congregatus</name>
    <dbReference type="NCBI Taxonomy" id="51543"/>
    <lineage>
        <taxon>Eukaryota</taxon>
        <taxon>Metazoa</taxon>
        <taxon>Ecdysozoa</taxon>
        <taxon>Arthropoda</taxon>
        <taxon>Hexapoda</taxon>
        <taxon>Insecta</taxon>
        <taxon>Pterygota</taxon>
        <taxon>Neoptera</taxon>
        <taxon>Endopterygota</taxon>
        <taxon>Hymenoptera</taxon>
        <taxon>Apocrita</taxon>
        <taxon>Ichneumonoidea</taxon>
        <taxon>Braconidae</taxon>
        <taxon>Microgastrinae</taxon>
        <taxon>Cotesia</taxon>
    </lineage>
</organism>
<sequence>MPCCLINIWKSIFPSKSPSISIIKILQFIVVCCIFGIDVHTKNYSQPDDSSALLNEVVDKIPNLNIKINAESMSTEYLSTGTVVAYLIIIFVSLVSGLLAAPISLIPNTAFCVIGAFLFVISGSFIIHEFLHISFESIKEVDFEKSLQSVRSYSIARGSLCIVEAALLLLDPICSFLPFL</sequence>
<name>A0A8J2MWP2_COTCN</name>
<proteinExistence type="predicted"/>
<keyword evidence="1" id="KW-0472">Membrane</keyword>
<evidence type="ECO:0000313" key="3">
    <source>
        <dbReference type="Proteomes" id="UP000786811"/>
    </source>
</evidence>
<dbReference type="AlphaFoldDB" id="A0A8J2MWP2"/>
<protein>
    <submittedName>
        <fullName evidence="2">Uncharacterized protein</fullName>
    </submittedName>
</protein>
<evidence type="ECO:0000313" key="2">
    <source>
        <dbReference type="EMBL" id="CAG5100899.1"/>
    </source>
</evidence>
<feature type="transmembrane region" description="Helical" evidence="1">
    <location>
        <begin position="20"/>
        <end position="37"/>
    </location>
</feature>
<reference evidence="2" key="1">
    <citation type="submission" date="2021-04" db="EMBL/GenBank/DDBJ databases">
        <authorList>
            <person name="Chebbi M.A.C M."/>
        </authorList>
    </citation>
    <scope>NUCLEOTIDE SEQUENCE</scope>
</reference>
<dbReference type="GO" id="GO:0019991">
    <property type="term" value="P:septate junction assembly"/>
    <property type="evidence" value="ECO:0007669"/>
    <property type="project" value="InterPro"/>
</dbReference>
<dbReference type="InterPro" id="IPR038976">
    <property type="entry name" value="Ssk"/>
</dbReference>
<gene>
    <name evidence="2" type="ORF">HICCMSTLAB_LOCUS9972</name>
</gene>
<keyword evidence="1" id="KW-1133">Transmembrane helix</keyword>
<dbReference type="PANTHER" id="PTHR36692:SF2">
    <property type="entry name" value="GEO12064P1"/>
    <property type="match status" value="1"/>
</dbReference>
<accession>A0A8J2MWP2</accession>
<dbReference type="GO" id="GO:0005886">
    <property type="term" value="C:plasma membrane"/>
    <property type="evidence" value="ECO:0007669"/>
    <property type="project" value="TreeGrafter"/>
</dbReference>
<dbReference type="PANTHER" id="PTHR36692">
    <property type="entry name" value="PROTEIN SNAKESKIN"/>
    <property type="match status" value="1"/>
</dbReference>
<feature type="transmembrane region" description="Helical" evidence="1">
    <location>
        <begin position="110"/>
        <end position="135"/>
    </location>
</feature>
<evidence type="ECO:0000256" key="1">
    <source>
        <dbReference type="SAM" id="Phobius"/>
    </source>
</evidence>
<keyword evidence="1" id="KW-0812">Transmembrane</keyword>
<dbReference type="Proteomes" id="UP000786811">
    <property type="component" value="Unassembled WGS sequence"/>
</dbReference>
<comment type="caution">
    <text evidence="2">The sequence shown here is derived from an EMBL/GenBank/DDBJ whole genome shotgun (WGS) entry which is preliminary data.</text>
</comment>
<dbReference type="OrthoDB" id="7686403at2759"/>
<keyword evidence="3" id="KW-1185">Reference proteome</keyword>
<feature type="transmembrane region" description="Helical" evidence="1">
    <location>
        <begin position="83"/>
        <end position="103"/>
    </location>
</feature>